<evidence type="ECO:0000313" key="3">
    <source>
        <dbReference type="Proteomes" id="UP000011083"/>
    </source>
</evidence>
<dbReference type="EMBL" id="KB007909">
    <property type="protein sequence ID" value="ELR20710.1"/>
    <property type="molecule type" value="Genomic_DNA"/>
</dbReference>
<dbReference type="VEuPathDB" id="AmoebaDB:ACA1_054560"/>
<keyword evidence="1" id="KW-0732">Signal</keyword>
<keyword evidence="3" id="KW-1185">Reference proteome</keyword>
<evidence type="ECO:0000256" key="1">
    <source>
        <dbReference type="SAM" id="SignalP"/>
    </source>
</evidence>
<gene>
    <name evidence="2" type="ORF">ACA1_054560</name>
</gene>
<protein>
    <submittedName>
        <fullName evidence="2">Uncharacterized protein</fullName>
    </submittedName>
</protein>
<evidence type="ECO:0000313" key="2">
    <source>
        <dbReference type="EMBL" id="ELR20710.1"/>
    </source>
</evidence>
<sequence>MTRISEGVTLALVALLAMLSVAVVVDSAPSEPPVLAFRPTGDRSLIAVNNPEQLWHSDFADPALGNVVLLRSEDVRGKVRNWWELYNRAGFPASYGVVAYNPHPNKTVEVTVTGRGFTPTVEGGLPFVRLMNNPIRETIRAGEEAPPVQVLNFIYRDFLAMQKVDMGCIPYMGYITRKEKDGENEARVYKVPSSWREAKVAVYGVLVKVAD</sequence>
<feature type="chain" id="PRO_5003990171" evidence="1">
    <location>
        <begin position="28"/>
        <end position="211"/>
    </location>
</feature>
<organism evidence="2 3">
    <name type="scientific">Acanthamoeba castellanii (strain ATCC 30010 / Neff)</name>
    <dbReference type="NCBI Taxonomy" id="1257118"/>
    <lineage>
        <taxon>Eukaryota</taxon>
        <taxon>Amoebozoa</taxon>
        <taxon>Discosea</taxon>
        <taxon>Longamoebia</taxon>
        <taxon>Centramoebida</taxon>
        <taxon>Acanthamoebidae</taxon>
        <taxon>Acanthamoeba</taxon>
    </lineage>
</organism>
<dbReference type="GeneID" id="14921580"/>
<dbReference type="AlphaFoldDB" id="L8H6E4"/>
<reference evidence="2 3" key="1">
    <citation type="journal article" date="2013" name="Genome Biol.">
        <title>Genome of Acanthamoeba castellanii highlights extensive lateral gene transfer and early evolution of tyrosine kinase signaling.</title>
        <authorList>
            <person name="Clarke M."/>
            <person name="Lohan A.J."/>
            <person name="Liu B."/>
            <person name="Lagkouvardos I."/>
            <person name="Roy S."/>
            <person name="Zafar N."/>
            <person name="Bertelli C."/>
            <person name="Schilde C."/>
            <person name="Kianianmomeni A."/>
            <person name="Burglin T.R."/>
            <person name="Frech C."/>
            <person name="Turcotte B."/>
            <person name="Kopec K.O."/>
            <person name="Synnott J.M."/>
            <person name="Choo C."/>
            <person name="Paponov I."/>
            <person name="Finkler A."/>
            <person name="Soon Heng Tan C."/>
            <person name="Hutchins A.P."/>
            <person name="Weinmeier T."/>
            <person name="Rattei T."/>
            <person name="Chu J.S."/>
            <person name="Gimenez G."/>
            <person name="Irimia M."/>
            <person name="Rigden D.J."/>
            <person name="Fitzpatrick D.A."/>
            <person name="Lorenzo-Morales J."/>
            <person name="Bateman A."/>
            <person name="Chiu C.H."/>
            <person name="Tang P."/>
            <person name="Hegemann P."/>
            <person name="Fromm H."/>
            <person name="Raoult D."/>
            <person name="Greub G."/>
            <person name="Miranda-Saavedra D."/>
            <person name="Chen N."/>
            <person name="Nash P."/>
            <person name="Ginger M.L."/>
            <person name="Horn M."/>
            <person name="Schaap P."/>
            <person name="Caler L."/>
            <person name="Loftus B."/>
        </authorList>
    </citation>
    <scope>NUCLEOTIDE SEQUENCE [LARGE SCALE GENOMIC DNA]</scope>
    <source>
        <strain evidence="2 3">Neff</strain>
    </source>
</reference>
<dbReference type="RefSeq" id="XP_004344113.1">
    <property type="nucleotide sequence ID" value="XM_004344063.1"/>
</dbReference>
<name>L8H6E4_ACACF</name>
<feature type="signal peptide" evidence="1">
    <location>
        <begin position="1"/>
        <end position="27"/>
    </location>
</feature>
<dbReference type="KEGG" id="acan:ACA1_054560"/>
<accession>L8H6E4</accession>
<dbReference type="Proteomes" id="UP000011083">
    <property type="component" value="Unassembled WGS sequence"/>
</dbReference>
<proteinExistence type="predicted"/>